<feature type="region of interest" description="Disordered" evidence="15">
    <location>
        <begin position="15"/>
        <end position="96"/>
    </location>
</feature>
<dbReference type="SMART" id="SM00541">
    <property type="entry name" value="FYRN"/>
    <property type="match status" value="1"/>
</dbReference>
<dbReference type="PROSITE" id="PS51543">
    <property type="entry name" value="FYRC"/>
    <property type="match status" value="1"/>
</dbReference>
<keyword evidence="2" id="KW-0597">Phosphoprotein</keyword>
<dbReference type="InterPro" id="IPR003616">
    <property type="entry name" value="Post-SET_dom"/>
</dbReference>
<dbReference type="GO" id="GO:0003713">
    <property type="term" value="F:transcription coactivator activity"/>
    <property type="evidence" value="ECO:0007669"/>
    <property type="project" value="TreeGrafter"/>
</dbReference>
<dbReference type="Proteomes" id="UP001321473">
    <property type="component" value="Unassembled WGS sequence"/>
</dbReference>
<dbReference type="Pfam" id="PF00856">
    <property type="entry name" value="SET"/>
    <property type="match status" value="1"/>
</dbReference>
<dbReference type="CDD" id="cd15666">
    <property type="entry name" value="ePHD2_KMT2C_like"/>
    <property type="match status" value="1"/>
</dbReference>
<evidence type="ECO:0000256" key="7">
    <source>
        <dbReference type="ARBA" id="ARBA00022737"/>
    </source>
</evidence>
<dbReference type="Gene3D" id="3.30.40.10">
    <property type="entry name" value="Zinc/RING finger domain, C3HC4 (zinc finger)"/>
    <property type="match status" value="1"/>
</dbReference>
<evidence type="ECO:0000256" key="4">
    <source>
        <dbReference type="ARBA" id="ARBA00022679"/>
    </source>
</evidence>
<dbReference type="FunFam" id="3.30.40.10:FF:000002">
    <property type="entry name" value="Histone-lysine N-methyltransferase"/>
    <property type="match status" value="1"/>
</dbReference>
<name>A0AAQ4DW13_AMBAM</name>
<dbReference type="SMART" id="SM00508">
    <property type="entry name" value="PostSET"/>
    <property type="match status" value="1"/>
</dbReference>
<dbReference type="PROSITE" id="PS51542">
    <property type="entry name" value="FYRN"/>
    <property type="match status" value="1"/>
</dbReference>
<keyword evidence="5" id="KW-0949">S-adenosyl-L-methionine</keyword>
<evidence type="ECO:0000256" key="8">
    <source>
        <dbReference type="ARBA" id="ARBA00022771"/>
    </source>
</evidence>
<keyword evidence="9" id="KW-0862">Zinc</keyword>
<evidence type="ECO:0000256" key="1">
    <source>
        <dbReference type="ARBA" id="ARBA00004123"/>
    </source>
</evidence>
<dbReference type="PANTHER" id="PTHR45888:SF6">
    <property type="entry name" value="HL01030P-RELATED"/>
    <property type="match status" value="1"/>
</dbReference>
<dbReference type="GO" id="GO:0005700">
    <property type="term" value="C:polytene chromosome"/>
    <property type="evidence" value="ECO:0007669"/>
    <property type="project" value="UniProtKB-ARBA"/>
</dbReference>
<keyword evidence="3" id="KW-0489">Methyltransferase</keyword>
<dbReference type="PROSITE" id="PS50868">
    <property type="entry name" value="POST_SET"/>
    <property type="match status" value="1"/>
</dbReference>
<evidence type="ECO:0000256" key="9">
    <source>
        <dbReference type="ARBA" id="ARBA00022833"/>
    </source>
</evidence>
<dbReference type="FunFam" id="2.170.270.10:FF:000003">
    <property type="entry name" value="Histone-lysine N-methyltransferase"/>
    <property type="match status" value="1"/>
</dbReference>
<evidence type="ECO:0000256" key="14">
    <source>
        <dbReference type="ARBA" id="ARBA00023242"/>
    </source>
</evidence>
<evidence type="ECO:0000256" key="10">
    <source>
        <dbReference type="ARBA" id="ARBA00022853"/>
    </source>
</evidence>
<dbReference type="InterPro" id="IPR034732">
    <property type="entry name" value="EPHD"/>
</dbReference>
<keyword evidence="4" id="KW-0808">Transferase</keyword>
<evidence type="ECO:0000259" key="18">
    <source>
        <dbReference type="PROSITE" id="PS51805"/>
    </source>
</evidence>
<dbReference type="InterPro" id="IPR001965">
    <property type="entry name" value="Znf_PHD"/>
</dbReference>
<dbReference type="CDD" id="cd19171">
    <property type="entry name" value="SET_KMT2C_2D"/>
    <property type="match status" value="1"/>
</dbReference>
<feature type="domain" description="SET" evidence="16">
    <location>
        <begin position="521"/>
        <end position="637"/>
    </location>
</feature>
<comment type="caution">
    <text evidence="19">The sequence shown here is derived from an EMBL/GenBank/DDBJ whole genome shotgun (WGS) entry which is preliminary data.</text>
</comment>
<evidence type="ECO:0000313" key="20">
    <source>
        <dbReference type="Proteomes" id="UP001321473"/>
    </source>
</evidence>
<dbReference type="InterPro" id="IPR003889">
    <property type="entry name" value="FYrich_C"/>
</dbReference>
<dbReference type="GO" id="GO:0045944">
    <property type="term" value="P:positive regulation of transcription by RNA polymerase II"/>
    <property type="evidence" value="ECO:0007669"/>
    <property type="project" value="TreeGrafter"/>
</dbReference>
<accession>A0AAQ4DW13</accession>
<evidence type="ECO:0000256" key="13">
    <source>
        <dbReference type="ARBA" id="ARBA00023163"/>
    </source>
</evidence>
<dbReference type="Pfam" id="PF13832">
    <property type="entry name" value="zf-HC5HC2H_2"/>
    <property type="match status" value="1"/>
</dbReference>
<dbReference type="PROSITE" id="PS51805">
    <property type="entry name" value="EPHD"/>
    <property type="match status" value="1"/>
</dbReference>
<dbReference type="GO" id="GO:0032259">
    <property type="term" value="P:methylation"/>
    <property type="evidence" value="ECO:0007669"/>
    <property type="project" value="UniProtKB-KW"/>
</dbReference>
<organism evidence="19 20">
    <name type="scientific">Amblyomma americanum</name>
    <name type="common">Lone star tick</name>
    <dbReference type="NCBI Taxonomy" id="6943"/>
    <lineage>
        <taxon>Eukaryota</taxon>
        <taxon>Metazoa</taxon>
        <taxon>Ecdysozoa</taxon>
        <taxon>Arthropoda</taxon>
        <taxon>Chelicerata</taxon>
        <taxon>Arachnida</taxon>
        <taxon>Acari</taxon>
        <taxon>Parasitiformes</taxon>
        <taxon>Ixodida</taxon>
        <taxon>Ixodoidea</taxon>
        <taxon>Ixodidae</taxon>
        <taxon>Amblyomminae</taxon>
        <taxon>Amblyomma</taxon>
    </lineage>
</organism>
<keyword evidence="7" id="KW-0677">Repeat</keyword>
<evidence type="ECO:0000256" key="11">
    <source>
        <dbReference type="ARBA" id="ARBA00023015"/>
    </source>
</evidence>
<comment type="subcellular location">
    <subcellularLocation>
        <location evidence="1">Nucleus</location>
    </subcellularLocation>
</comment>
<evidence type="ECO:0000313" key="19">
    <source>
        <dbReference type="EMBL" id="KAK8766653.1"/>
    </source>
</evidence>
<feature type="domain" description="Post-SET" evidence="17">
    <location>
        <begin position="645"/>
        <end position="661"/>
    </location>
</feature>
<feature type="compositionally biased region" description="Basic and acidic residues" evidence="15">
    <location>
        <begin position="15"/>
        <end position="28"/>
    </location>
</feature>
<dbReference type="InterPro" id="IPR046341">
    <property type="entry name" value="SET_dom_sf"/>
</dbReference>
<dbReference type="SMART" id="SM00542">
    <property type="entry name" value="FYRC"/>
    <property type="match status" value="1"/>
</dbReference>
<keyword evidence="13" id="KW-0804">Transcription</keyword>
<dbReference type="SUPFAM" id="SSF82199">
    <property type="entry name" value="SET domain"/>
    <property type="match status" value="1"/>
</dbReference>
<dbReference type="PROSITE" id="PS50280">
    <property type="entry name" value="SET"/>
    <property type="match status" value="1"/>
</dbReference>
<evidence type="ECO:0000256" key="3">
    <source>
        <dbReference type="ARBA" id="ARBA00022603"/>
    </source>
</evidence>
<keyword evidence="14" id="KW-0539">Nucleus</keyword>
<evidence type="ECO:0000259" key="16">
    <source>
        <dbReference type="PROSITE" id="PS50280"/>
    </source>
</evidence>
<proteinExistence type="predicted"/>
<dbReference type="Pfam" id="PF05965">
    <property type="entry name" value="FYRC"/>
    <property type="match status" value="1"/>
</dbReference>
<keyword evidence="20" id="KW-1185">Reference proteome</keyword>
<evidence type="ECO:0000256" key="6">
    <source>
        <dbReference type="ARBA" id="ARBA00022723"/>
    </source>
</evidence>
<dbReference type="AlphaFoldDB" id="A0AAQ4DW13"/>
<reference evidence="19 20" key="1">
    <citation type="journal article" date="2023" name="Arcadia Sci">
        <title>De novo assembly of a long-read Amblyomma americanum tick genome.</title>
        <authorList>
            <person name="Chou S."/>
            <person name="Poskanzer K.E."/>
            <person name="Rollins M."/>
            <person name="Thuy-Boun P.S."/>
        </authorList>
    </citation>
    <scope>NUCLEOTIDE SEQUENCE [LARGE SCALE GENOMIC DNA]</scope>
    <source>
        <strain evidence="19">F_SG_1</strain>
        <tissue evidence="19">Salivary glands</tissue>
    </source>
</reference>
<dbReference type="InterPro" id="IPR001214">
    <property type="entry name" value="SET_dom"/>
</dbReference>
<keyword evidence="8" id="KW-0863">Zinc-finger</keyword>
<dbReference type="InterPro" id="IPR003888">
    <property type="entry name" value="FYrich_N"/>
</dbReference>
<evidence type="ECO:0000256" key="12">
    <source>
        <dbReference type="ARBA" id="ARBA00023159"/>
    </source>
</evidence>
<evidence type="ECO:0000259" key="17">
    <source>
        <dbReference type="PROSITE" id="PS50868"/>
    </source>
</evidence>
<dbReference type="GO" id="GO:0042800">
    <property type="term" value="F:histone H3K4 methyltransferase activity"/>
    <property type="evidence" value="ECO:0007669"/>
    <property type="project" value="UniProtKB-ARBA"/>
</dbReference>
<sequence length="661" mass="75193">EAAVVCHAAKDERGGFRGECCKERPNKVEDEEEEPCIKQEDNSRAVTPHQDDARADAEDAAEQRSLADEEDSQASAGSVHRKRTATQHSLHKEQEPITKKWKDVRWKLWSVDFVGSTKYEPPSEEEVARLLDAQDICVKPDKPVEDTRQCILCHDIGDGETNGAARLLNLDVDLWVHLNCALWSQEVYETCNGALMNVASACRRALLLTCSRCHRTGASLHCFRLRCTAAYHFPCASKDGCSFFKDKSILCPQHTPRVPNLENVLESMAVFRRVYINRDEHKQVASMIHKGEQNLLRVGSLIFLSIGQLLPHQLHNFHTQNCIYPVGYKVVRIYWSMHKLGARSRYTCSIHDVDGQPQFRINVSYNGQEKVLTHNTPKGVWQKIIQPIQNFRREAQAIKVFSNFITGEDLFGLTEPAIVRITESLPGVDTLSDYTFKYGRSPLLELPLAINPTGCARSEPKLRTHFKRPHTLHSSNTLKLSLQTLGGGGGGSCLDTSSPYTKHFVHSKSSQYRRMKTEWRNNVYLARSHIQGLGLYAARDIERHTMVIEYIGQLIRNEIAERNEAIYEAQNRGVYMFRLEENRVIDATLCGGLARYMNHSCNPNCVAEVVQIDRENKILIIANRRIARGEELTYDYKFDVEDDQHKIPCLCGAANCRKWMN</sequence>
<gene>
    <name evidence="19" type="ORF">V5799_006569</name>
</gene>
<dbReference type="Gene3D" id="2.170.270.10">
    <property type="entry name" value="SET domain"/>
    <property type="match status" value="1"/>
</dbReference>
<keyword evidence="6" id="KW-0479">Metal-binding</keyword>
<feature type="non-terminal residue" evidence="19">
    <location>
        <position position="1"/>
    </location>
</feature>
<feature type="compositionally biased region" description="Basic and acidic residues" evidence="15">
    <location>
        <begin position="35"/>
        <end position="67"/>
    </location>
</feature>
<dbReference type="Pfam" id="PF05964">
    <property type="entry name" value="FYRN"/>
    <property type="match status" value="1"/>
</dbReference>
<dbReference type="GO" id="GO:0008270">
    <property type="term" value="F:zinc ion binding"/>
    <property type="evidence" value="ECO:0007669"/>
    <property type="project" value="UniProtKB-KW"/>
</dbReference>
<dbReference type="EMBL" id="JARKHS020026152">
    <property type="protein sequence ID" value="KAK8766653.1"/>
    <property type="molecule type" value="Genomic_DNA"/>
</dbReference>
<dbReference type="InterPro" id="IPR013083">
    <property type="entry name" value="Znf_RING/FYVE/PHD"/>
</dbReference>
<dbReference type="SMART" id="SM00317">
    <property type="entry name" value="SET"/>
    <property type="match status" value="1"/>
</dbReference>
<protein>
    <submittedName>
        <fullName evidence="19">Uncharacterized protein</fullName>
    </submittedName>
</protein>
<dbReference type="Gene3D" id="3.30.160.360">
    <property type="match status" value="1"/>
</dbReference>
<dbReference type="SMART" id="SM00249">
    <property type="entry name" value="PHD"/>
    <property type="match status" value="1"/>
</dbReference>
<evidence type="ECO:0000256" key="5">
    <source>
        <dbReference type="ARBA" id="ARBA00022691"/>
    </source>
</evidence>
<evidence type="ECO:0000256" key="2">
    <source>
        <dbReference type="ARBA" id="ARBA00022553"/>
    </source>
</evidence>
<dbReference type="GO" id="GO:0044666">
    <property type="term" value="C:MLL3/4 complex"/>
    <property type="evidence" value="ECO:0007669"/>
    <property type="project" value="TreeGrafter"/>
</dbReference>
<evidence type="ECO:0000256" key="15">
    <source>
        <dbReference type="SAM" id="MobiDB-lite"/>
    </source>
</evidence>
<keyword evidence="11" id="KW-0805">Transcription regulation</keyword>
<dbReference type="FunFam" id="3.30.160.360:FF:000001">
    <property type="entry name" value="Histone-lysine N-methyltransferase"/>
    <property type="match status" value="1"/>
</dbReference>
<keyword evidence="12" id="KW-0010">Activator</keyword>
<dbReference type="PANTHER" id="PTHR45888">
    <property type="entry name" value="HL01030P-RELATED"/>
    <property type="match status" value="1"/>
</dbReference>
<keyword evidence="10" id="KW-0156">Chromatin regulator</keyword>
<feature type="domain" description="PHD-type" evidence="18">
    <location>
        <begin position="147"/>
        <end position="255"/>
    </location>
</feature>